<dbReference type="GO" id="GO:0005524">
    <property type="term" value="F:ATP binding"/>
    <property type="evidence" value="ECO:0007669"/>
    <property type="project" value="UniProtKB-KW"/>
</dbReference>
<evidence type="ECO:0000256" key="6">
    <source>
        <dbReference type="ARBA" id="ARBA00022723"/>
    </source>
</evidence>
<dbReference type="Pfam" id="PF09180">
    <property type="entry name" value="ProRS-C_1"/>
    <property type="match status" value="1"/>
</dbReference>
<dbReference type="InterPro" id="IPR036621">
    <property type="entry name" value="Anticodon-bd_dom_sf"/>
</dbReference>
<comment type="catalytic activity">
    <reaction evidence="15">
        <text>tRNA(Pro) + L-proline + ATP = L-prolyl-tRNA(Pro) + AMP + diphosphate</text>
        <dbReference type="Rhea" id="RHEA:14305"/>
        <dbReference type="Rhea" id="RHEA-COMP:9700"/>
        <dbReference type="Rhea" id="RHEA-COMP:9702"/>
        <dbReference type="ChEBI" id="CHEBI:30616"/>
        <dbReference type="ChEBI" id="CHEBI:33019"/>
        <dbReference type="ChEBI" id="CHEBI:60039"/>
        <dbReference type="ChEBI" id="CHEBI:78442"/>
        <dbReference type="ChEBI" id="CHEBI:78532"/>
        <dbReference type="ChEBI" id="CHEBI:456215"/>
        <dbReference type="EC" id="6.1.1.15"/>
    </reaction>
    <physiologicalReaction direction="left-to-right" evidence="15">
        <dbReference type="Rhea" id="RHEA:14306"/>
    </physiologicalReaction>
</comment>
<proteinExistence type="inferred from homology"/>
<dbReference type="InterPro" id="IPR020059">
    <property type="entry name" value="Glu/Gln-tRNA-synth_Ib_codon-bd"/>
</dbReference>
<dbReference type="GO" id="GO:0006424">
    <property type="term" value="P:glutamyl-tRNA aminoacylation"/>
    <property type="evidence" value="ECO:0007669"/>
    <property type="project" value="InterPro"/>
</dbReference>
<dbReference type="SMART" id="SM00946">
    <property type="entry name" value="ProRS-C_1"/>
    <property type="match status" value="1"/>
</dbReference>
<organism evidence="22">
    <name type="scientific">Ornithodoros turicata</name>
    <dbReference type="NCBI Taxonomy" id="34597"/>
    <lineage>
        <taxon>Eukaryota</taxon>
        <taxon>Metazoa</taxon>
        <taxon>Ecdysozoa</taxon>
        <taxon>Arthropoda</taxon>
        <taxon>Chelicerata</taxon>
        <taxon>Arachnida</taxon>
        <taxon>Acari</taxon>
        <taxon>Parasitiformes</taxon>
        <taxon>Ixodida</taxon>
        <taxon>Ixodoidea</taxon>
        <taxon>Argasidae</taxon>
        <taxon>Ornithodorinae</taxon>
        <taxon>Ornithodoros</taxon>
    </lineage>
</organism>
<evidence type="ECO:0000256" key="4">
    <source>
        <dbReference type="ARBA" id="ARBA00022553"/>
    </source>
</evidence>
<dbReference type="SUPFAM" id="SSF64586">
    <property type="entry name" value="C-terminal domain of ProRS"/>
    <property type="match status" value="1"/>
</dbReference>
<evidence type="ECO:0000256" key="1">
    <source>
        <dbReference type="ARBA" id="ARBA00009968"/>
    </source>
</evidence>
<evidence type="ECO:0000256" key="13">
    <source>
        <dbReference type="ARBA" id="ARBA00023268"/>
    </source>
</evidence>
<evidence type="ECO:0000313" key="22">
    <source>
        <dbReference type="EMBL" id="MBY09779.1"/>
    </source>
</evidence>
<dbReference type="SMART" id="SM00991">
    <property type="entry name" value="WHEP-TRS"/>
    <property type="match status" value="4"/>
</dbReference>
<feature type="domain" description="WHEP-TRS" evidence="21">
    <location>
        <begin position="723"/>
        <end position="779"/>
    </location>
</feature>
<feature type="domain" description="WHEP-TRS" evidence="21">
    <location>
        <begin position="894"/>
        <end position="950"/>
    </location>
</feature>
<dbReference type="InterPro" id="IPR004526">
    <property type="entry name" value="Glu-tRNA-synth_arc/euk"/>
</dbReference>
<evidence type="ECO:0000256" key="3">
    <source>
        <dbReference type="ARBA" id="ARBA00012835"/>
    </source>
</evidence>
<keyword evidence="12" id="KW-0030">Aminoacyl-tRNA synthetase</keyword>
<keyword evidence="6" id="KW-0479">Metal-binding</keyword>
<dbReference type="Gene3D" id="1.10.1160.10">
    <property type="entry name" value="Glutamyl-trna Synthetase, Domain 2"/>
    <property type="match status" value="1"/>
</dbReference>
<dbReference type="InterPro" id="IPR017449">
    <property type="entry name" value="Pro-tRNA_synth_II"/>
</dbReference>
<dbReference type="InterPro" id="IPR004499">
    <property type="entry name" value="Pro-tRNA-ligase_IIa_arc-type"/>
</dbReference>
<dbReference type="PROSITE" id="PS51185">
    <property type="entry name" value="WHEP_TRS_2"/>
    <property type="match status" value="4"/>
</dbReference>
<feature type="domain" description="Aminoacyl-transfer RNA synthetases class-II family profile" evidence="20">
    <location>
        <begin position="1124"/>
        <end position="1359"/>
    </location>
</feature>
<dbReference type="Pfam" id="PF00587">
    <property type="entry name" value="tRNA-synt_2b"/>
    <property type="match status" value="1"/>
</dbReference>
<dbReference type="CDD" id="cd00807">
    <property type="entry name" value="GlnRS_core"/>
    <property type="match status" value="1"/>
</dbReference>
<dbReference type="FunFam" id="3.90.800.10:FF:000001">
    <property type="entry name" value="Glutamine--tRNA ligase"/>
    <property type="match status" value="1"/>
</dbReference>
<evidence type="ECO:0000256" key="16">
    <source>
        <dbReference type="ARBA" id="ARBA00061295"/>
    </source>
</evidence>
<dbReference type="SUPFAM" id="SSF47616">
    <property type="entry name" value="GST C-terminal domain-like"/>
    <property type="match status" value="1"/>
</dbReference>
<dbReference type="Gene3D" id="3.30.110.30">
    <property type="entry name" value="C-terminal domain of ProRS"/>
    <property type="match status" value="1"/>
</dbReference>
<evidence type="ECO:0000256" key="10">
    <source>
        <dbReference type="ARBA" id="ARBA00022884"/>
    </source>
</evidence>
<dbReference type="Pfam" id="PF00458">
    <property type="entry name" value="WHEP-TRS"/>
    <property type="match status" value="4"/>
</dbReference>
<dbReference type="GO" id="GO:0004827">
    <property type="term" value="F:proline-tRNA ligase activity"/>
    <property type="evidence" value="ECO:0007669"/>
    <property type="project" value="UniProtKB-EC"/>
</dbReference>
<keyword evidence="9" id="KW-0067">ATP-binding</keyword>
<feature type="region of interest" description="Disordered" evidence="19">
    <location>
        <begin position="776"/>
        <end position="800"/>
    </location>
</feature>
<dbReference type="Gene3D" id="3.90.800.10">
    <property type="entry name" value="Glutamyl-tRNA Synthetase, Domain 3"/>
    <property type="match status" value="1"/>
</dbReference>
<dbReference type="GO" id="GO:0005737">
    <property type="term" value="C:cytoplasm"/>
    <property type="evidence" value="ECO:0007669"/>
    <property type="project" value="InterPro"/>
</dbReference>
<keyword evidence="13" id="KW-0511">Multifunctional enzyme</keyword>
<name>A0A2R5LJX7_9ACAR</name>
<dbReference type="PANTHER" id="PTHR43382">
    <property type="entry name" value="PROLYL-TRNA SYNTHETASE"/>
    <property type="match status" value="1"/>
</dbReference>
<dbReference type="FunFam" id="3.30.930.10:FF:000007">
    <property type="entry name" value="Bifunctional glutamate/proline--tRNA ligase"/>
    <property type="match status" value="1"/>
</dbReference>
<dbReference type="InterPro" id="IPR001412">
    <property type="entry name" value="aa-tRNA-synth_I_CS"/>
</dbReference>
<dbReference type="SUPFAM" id="SSF50715">
    <property type="entry name" value="Ribosomal protein L25-like"/>
    <property type="match status" value="1"/>
</dbReference>
<evidence type="ECO:0000256" key="17">
    <source>
        <dbReference type="ARBA" id="ARBA00067786"/>
    </source>
</evidence>
<dbReference type="InterPro" id="IPR020061">
    <property type="entry name" value="Glu_tRNA_lig_a-bdl"/>
</dbReference>
<dbReference type="EMBL" id="GGLE01005653">
    <property type="protein sequence ID" value="MBY09779.1"/>
    <property type="molecule type" value="Transcribed_RNA"/>
</dbReference>
<dbReference type="Pfam" id="PF03129">
    <property type="entry name" value="HGTP_anticodon"/>
    <property type="match status" value="1"/>
</dbReference>
<dbReference type="FunFam" id="1.10.1160.10:FF:000001">
    <property type="entry name" value="Glutamine--tRNA ligase"/>
    <property type="match status" value="1"/>
</dbReference>
<dbReference type="Gene3D" id="3.40.50.620">
    <property type="entry name" value="HUPs"/>
    <property type="match status" value="1"/>
</dbReference>
<accession>A0A2R5LJX7</accession>
<evidence type="ECO:0000256" key="5">
    <source>
        <dbReference type="ARBA" id="ARBA00022598"/>
    </source>
</evidence>
<keyword evidence="4" id="KW-0597">Phosphoprotein</keyword>
<dbReference type="InterPro" id="IPR009068">
    <property type="entry name" value="uS15_NS1_RNA-bd_sf"/>
</dbReference>
<sequence length="1576" mass="176364">MHLKLTCNTSDPPLVALLALEFSKPSLTVKVDWGKSTCLNVDSGKSLVTPGAIARYFARLAPSSSLYGDSLLQRSEVDHWLELSGTEPIPRLLQRLNQALATATYLVGHQVTLADLSVWGTLYSKGLAGKLPENVSRWYNFLLTNTSFQSVIKGLPDAMVPAKQAAAICREEGKFVELPGAKMGEVVVRFPPEASGYLHIGHAKAALLNQYYQRAFEGRLILRFDDTNPDKEREDFEQVIMEDVKMLEIHHDRLTFTSDYFDLMLQKCQELIQKNLAYVDDTEPDVMKSQREQKQDSVNRNNTTERNLALWQEMQQGTPVGLRCCVRAKISMQAANGCMRDPTLYRCKNMVHPRTGNRYQVYPTYDFACPIVDSIEGVTHALRTTEYHDRDEQYFWVLDALGMRKPHIYEYSRLNLMHTVLSKRKLTWFVDTGVVDGWDDPRMPTVRGVLRRGMTVEALRQFIAAQGSSRSVVMMDWDKLWAFNKKVVDPVAPRHVAVEQGVPVTVSGLAAGTIRVAWHPKNAELGDHEVDVGPELLVDRVDADSMAVGSNVTFIGLGNLRITDVRRDAQGAPVAVLAETNLEDRNYKNTLKVTWLCSSAELVPCTCIFFDHIISKAVLSRDDDFKQFVSKDTRLDVPMQGDPLMKRLRKGDIVQVQRKGYFICDQPYDPDTIRHVGKPAPLVLIFVPDGSQSISTLPQVAQLFYQRNKASVSAQEQNGPHASIDELSARIRDVGNTVRDLKSKKADKAKIDAAVSELLKLKGEYKALSGTEWKPETTASKVEKKKDPAVKEGGDSKVMSDPKVSASLQELGLKIQEKGNHVRELKSKKAEKSAIDASVAELLRLKAEYKAASGTDWKPESFPAQNREKTPSKEAAAKQVGAPEKGVAPAALESLNELSLKIQGVGDKVRELKSNKAEKSQIDAGVAELLRLKAEYKAASGTDWKPAPSPAQKRDKTPSKEATAKEVGAPKKDSSPVAPESMNELSLKIQEVGNHVRELKSKKAEKSQIDAGVAELLRLKSEYKAASGKDWAPEGAAVKAEKRKAKAAPVKGAEVPKEKANDKESAAPREGPKKVTRLGLEARKEENLSEWYSQVITKSEMIEYYDVSGCYILRPWAYGLWENVRDYLDARIREMGVQNCYFPMFVSAQALEQEKAHVEDFAPEVAWVTRSGNSELAEPIAIRPTSETVMYPAYARWVQSHRDLPLQLNQWCNVVRWEFKHPQPFLRTREFLWQEGHSAFATKEEAQDEVYRVLGHYASVYEDLLAIPVVRGRKTEKEKFAGAELTTTVEAYVPASGRGIQAATSHYLGQNFSRMFEIVFEDPETREKRYVHQTSWGLTTRTIGVLVMVHADNQGLVLPPRVAQVQAVLVPCGITASLGQERKEELLGFCRAQESRLSTGGVRCRGDYRDNYSPGWKFNHWELKGVPVRLEVGPRDMEQNQVTAVRRDTGDRLAISTSDLVTKVSALLEDIQETLFKRAKEDQLKFQARVTSWDNFLAKLEEKCLILAPFCGECDCEDNIKKQSAREEAEPGAPAMGAKSLCIPFEQPAPMTAADRCIHPACTRKPQYYTLFGRSY</sequence>
<dbReference type="SUPFAM" id="SSF47060">
    <property type="entry name" value="S15/NS1 RNA-binding domain"/>
    <property type="match status" value="4"/>
</dbReference>
<dbReference type="Pfam" id="PF20974">
    <property type="entry name" value="tRNA-synt_1c_C2"/>
    <property type="match status" value="1"/>
</dbReference>
<feature type="compositionally biased region" description="Basic and acidic residues" evidence="19">
    <location>
        <begin position="781"/>
        <end position="800"/>
    </location>
</feature>
<dbReference type="FunFam" id="3.40.50.800:FF:000005">
    <property type="entry name" value="bifunctional glutamate/proline--tRNA ligase"/>
    <property type="match status" value="1"/>
</dbReference>
<dbReference type="PANTHER" id="PTHR43382:SF2">
    <property type="entry name" value="BIFUNCTIONAL GLUTAMATE_PROLINE--TRNA LIGASE"/>
    <property type="match status" value="1"/>
</dbReference>
<dbReference type="PRINTS" id="PR00987">
    <property type="entry name" value="TRNASYNTHGLU"/>
</dbReference>
<dbReference type="GO" id="GO:0046872">
    <property type="term" value="F:metal ion binding"/>
    <property type="evidence" value="ECO:0007669"/>
    <property type="project" value="UniProtKB-KW"/>
</dbReference>
<dbReference type="InterPro" id="IPR014729">
    <property type="entry name" value="Rossmann-like_a/b/a_fold"/>
</dbReference>
<dbReference type="NCBIfam" id="TIGR00463">
    <property type="entry name" value="gltX_arch"/>
    <property type="match status" value="1"/>
</dbReference>
<dbReference type="EC" id="6.1.1.17" evidence="3"/>
<evidence type="ECO:0000256" key="7">
    <source>
        <dbReference type="ARBA" id="ARBA00022741"/>
    </source>
</evidence>
<feature type="region of interest" description="Disordered" evidence="19">
    <location>
        <begin position="1030"/>
        <end position="1077"/>
    </location>
</feature>
<dbReference type="FunFam" id="3.30.110.30:FF:000001">
    <property type="entry name" value="Bifunctional glutamate/proline--tRNA ligase"/>
    <property type="match status" value="1"/>
</dbReference>
<keyword evidence="7" id="KW-0547">Nucleotide-binding</keyword>
<dbReference type="SUPFAM" id="SSF55681">
    <property type="entry name" value="Class II aaRS and biotin synthetases"/>
    <property type="match status" value="1"/>
</dbReference>
<evidence type="ECO:0000256" key="19">
    <source>
        <dbReference type="SAM" id="MobiDB-lite"/>
    </source>
</evidence>
<evidence type="ECO:0000256" key="8">
    <source>
        <dbReference type="ARBA" id="ARBA00022833"/>
    </source>
</evidence>
<dbReference type="InterPro" id="IPR004154">
    <property type="entry name" value="Anticodon-bd"/>
</dbReference>
<dbReference type="Gene3D" id="1.10.287.10">
    <property type="entry name" value="S15/NS1, RNA-binding"/>
    <property type="match status" value="4"/>
</dbReference>
<dbReference type="InterPro" id="IPR036282">
    <property type="entry name" value="Glutathione-S-Trfase_C_sf"/>
</dbReference>
<dbReference type="InterPro" id="IPR016061">
    <property type="entry name" value="Pro-tRNA_ligase_II_C"/>
</dbReference>
<dbReference type="Gene3D" id="3.30.930.10">
    <property type="entry name" value="Bira Bifunctional Protein, Domain 2"/>
    <property type="match status" value="1"/>
</dbReference>
<dbReference type="InterPro" id="IPR049437">
    <property type="entry name" value="tRNA-synt_1c_C2"/>
</dbReference>
<dbReference type="HAMAP" id="MF_01571">
    <property type="entry name" value="Pro_tRNA_synth_type3"/>
    <property type="match status" value="1"/>
</dbReference>
<dbReference type="PROSITE" id="PS00178">
    <property type="entry name" value="AA_TRNA_LIGASE_I"/>
    <property type="match status" value="1"/>
</dbReference>
<dbReference type="InterPro" id="IPR045864">
    <property type="entry name" value="aa-tRNA-synth_II/BPL/LPL"/>
</dbReference>
<dbReference type="InterPro" id="IPR002314">
    <property type="entry name" value="aa-tRNA-synt_IIb"/>
</dbReference>
<evidence type="ECO:0000259" key="20">
    <source>
        <dbReference type="PROSITE" id="PS50862"/>
    </source>
</evidence>
<dbReference type="CDD" id="cd00862">
    <property type="entry name" value="ProRS_anticodon_zinc"/>
    <property type="match status" value="1"/>
</dbReference>
<evidence type="ECO:0000256" key="11">
    <source>
        <dbReference type="ARBA" id="ARBA00022917"/>
    </source>
</evidence>
<dbReference type="CDD" id="cd00936">
    <property type="entry name" value="WEPRS_RNA"/>
    <property type="match status" value="4"/>
</dbReference>
<comment type="similarity">
    <text evidence="16">In the N-terminal section; belongs to the class-I aminoacyl-tRNA synthetase family. Glutamate--tRNA ligase type 2 subfamily.</text>
</comment>
<evidence type="ECO:0000256" key="2">
    <source>
        <dbReference type="ARBA" id="ARBA00012831"/>
    </source>
</evidence>
<feature type="region of interest" description="Disordered" evidence="19">
    <location>
        <begin position="854"/>
        <end position="885"/>
    </location>
</feature>
<keyword evidence="8" id="KW-0862">Zinc</keyword>
<dbReference type="Pfam" id="PF00749">
    <property type="entry name" value="tRNA-synt_1c"/>
    <property type="match status" value="1"/>
</dbReference>
<evidence type="ECO:0000256" key="15">
    <source>
        <dbReference type="ARBA" id="ARBA00050792"/>
    </source>
</evidence>
<dbReference type="InterPro" id="IPR020056">
    <property type="entry name" value="Rbsml_bL25/Gln-tRNA_synth_N"/>
</dbReference>
<feature type="compositionally biased region" description="Basic and acidic residues" evidence="19">
    <location>
        <begin position="952"/>
        <end position="974"/>
    </location>
</feature>
<reference evidence="22" key="1">
    <citation type="submission" date="2018-03" db="EMBL/GenBank/DDBJ databases">
        <title>The relapsing fever spirochete Borrelia turicatae persists in the highly oxidative environment of its soft-bodied tick vector.</title>
        <authorList>
            <person name="Bourret T.J."/>
            <person name="Boyle W.K."/>
            <person name="Valenzuela J.G."/>
            <person name="Oliveira F."/>
            <person name="Lopez J.E."/>
        </authorList>
    </citation>
    <scope>NUCLEOTIDE SEQUENCE</scope>
    <source>
        <strain evidence="22">Kansas strain/isolate</strain>
        <tissue evidence="22">Salivary glands</tissue>
    </source>
</reference>
<dbReference type="Pfam" id="PF03950">
    <property type="entry name" value="tRNA-synt_1c_C"/>
    <property type="match status" value="1"/>
</dbReference>
<comment type="similarity">
    <text evidence="1">In the C-terminal section; belongs to the class-II aminoacyl-tRNA synthetase family.</text>
</comment>
<feature type="region of interest" description="Disordered" evidence="19">
    <location>
        <begin position="938"/>
        <end position="985"/>
    </location>
</feature>
<feature type="compositionally biased region" description="Basic and acidic residues" evidence="19">
    <location>
        <begin position="1054"/>
        <end position="1073"/>
    </location>
</feature>
<evidence type="ECO:0000256" key="12">
    <source>
        <dbReference type="ARBA" id="ARBA00023146"/>
    </source>
</evidence>
<protein>
    <recommendedName>
        <fullName evidence="17">Bifunctional glutamate/proline--tRNA ligase</fullName>
        <ecNumber evidence="2">6.1.1.15</ecNumber>
        <ecNumber evidence="3">6.1.1.17</ecNumber>
    </recommendedName>
    <alternativeName>
        <fullName evidence="18">Bifunctional aminoacyl-tRNA synthetase</fullName>
    </alternativeName>
</protein>
<dbReference type="NCBIfam" id="TIGR00408">
    <property type="entry name" value="proS_fam_I"/>
    <property type="match status" value="1"/>
</dbReference>
<keyword evidence="11" id="KW-0648">Protein biosynthesis</keyword>
<dbReference type="Gene3D" id="2.40.240.10">
    <property type="entry name" value="Ribosomal Protein L25, Chain P"/>
    <property type="match status" value="1"/>
</dbReference>
<dbReference type="SUPFAM" id="SSF52954">
    <property type="entry name" value="Class II aaRS ABD-related"/>
    <property type="match status" value="1"/>
</dbReference>
<dbReference type="InterPro" id="IPR000738">
    <property type="entry name" value="WHEP-TRS_dom"/>
</dbReference>
<dbReference type="InterPro" id="IPR000924">
    <property type="entry name" value="Glu/Gln-tRNA-synth"/>
</dbReference>
<dbReference type="Gene3D" id="1.20.1050.130">
    <property type="match status" value="1"/>
</dbReference>
<dbReference type="EC" id="6.1.1.15" evidence="2"/>
<feature type="domain" description="WHEP-TRS" evidence="21">
    <location>
        <begin position="981"/>
        <end position="1037"/>
    </location>
</feature>
<dbReference type="InterPro" id="IPR033721">
    <property type="entry name" value="ProRS_core_arch_euk"/>
</dbReference>
<dbReference type="InterPro" id="IPR020058">
    <property type="entry name" value="Glu/Gln-tRNA-synth_Ib_cat-dom"/>
</dbReference>
<dbReference type="HAMAP" id="MF_02076">
    <property type="entry name" value="Glu_tRNA_synth_type2"/>
    <property type="match status" value="1"/>
</dbReference>
<feature type="domain" description="WHEP-TRS" evidence="21">
    <location>
        <begin position="807"/>
        <end position="863"/>
    </location>
</feature>
<dbReference type="GO" id="GO:0004818">
    <property type="term" value="F:glutamate-tRNA ligase activity"/>
    <property type="evidence" value="ECO:0007669"/>
    <property type="project" value="UniProtKB-EC"/>
</dbReference>
<evidence type="ECO:0000256" key="14">
    <source>
        <dbReference type="ARBA" id="ARBA00047366"/>
    </source>
</evidence>
<dbReference type="GO" id="GO:0003723">
    <property type="term" value="F:RNA binding"/>
    <property type="evidence" value="ECO:0007669"/>
    <property type="project" value="UniProtKB-KW"/>
</dbReference>
<dbReference type="PROSITE" id="PS50862">
    <property type="entry name" value="AA_TRNA_LIGASE_II"/>
    <property type="match status" value="1"/>
</dbReference>
<evidence type="ECO:0000256" key="18">
    <source>
        <dbReference type="ARBA" id="ARBA00076053"/>
    </source>
</evidence>
<evidence type="ECO:0000256" key="9">
    <source>
        <dbReference type="ARBA" id="ARBA00022840"/>
    </source>
</evidence>
<keyword evidence="5 22" id="KW-0436">Ligase</keyword>
<dbReference type="SUPFAM" id="SSF52374">
    <property type="entry name" value="Nucleotidylyl transferase"/>
    <property type="match status" value="1"/>
</dbReference>
<comment type="catalytic activity">
    <reaction evidence="14">
        <text>tRNA(Glu) + L-glutamate + ATP = L-glutamyl-tRNA(Glu) + AMP + diphosphate</text>
        <dbReference type="Rhea" id="RHEA:23540"/>
        <dbReference type="Rhea" id="RHEA-COMP:9663"/>
        <dbReference type="Rhea" id="RHEA-COMP:9680"/>
        <dbReference type="ChEBI" id="CHEBI:29985"/>
        <dbReference type="ChEBI" id="CHEBI:30616"/>
        <dbReference type="ChEBI" id="CHEBI:33019"/>
        <dbReference type="ChEBI" id="CHEBI:78442"/>
        <dbReference type="ChEBI" id="CHEBI:78520"/>
        <dbReference type="ChEBI" id="CHEBI:456215"/>
        <dbReference type="EC" id="6.1.1.17"/>
    </reaction>
    <physiologicalReaction direction="left-to-right" evidence="14">
        <dbReference type="Rhea" id="RHEA:23541"/>
    </physiologicalReaction>
</comment>
<dbReference type="Gene3D" id="3.40.50.800">
    <property type="entry name" value="Anticodon-binding domain"/>
    <property type="match status" value="1"/>
</dbReference>
<dbReference type="FunFam" id="3.40.50.620:FF:000070">
    <property type="entry name" value="Bifunctional glutamate/proline--tRNA ligase"/>
    <property type="match status" value="1"/>
</dbReference>
<dbReference type="InterPro" id="IPR006195">
    <property type="entry name" value="aa-tRNA-synth_II"/>
</dbReference>
<keyword evidence="10" id="KW-0694">RNA-binding</keyword>
<evidence type="ECO:0000259" key="21">
    <source>
        <dbReference type="PROSITE" id="PS51185"/>
    </source>
</evidence>
<dbReference type="GO" id="GO:0017101">
    <property type="term" value="C:aminoacyl-tRNA synthetase multienzyme complex"/>
    <property type="evidence" value="ECO:0007669"/>
    <property type="project" value="UniProtKB-ARBA"/>
</dbReference>
<dbReference type="GO" id="GO:0006433">
    <property type="term" value="P:prolyl-tRNA aminoacylation"/>
    <property type="evidence" value="ECO:0007669"/>
    <property type="project" value="InterPro"/>
</dbReference>
<dbReference type="CDD" id="cd00778">
    <property type="entry name" value="ProRS_core_arch_euk"/>
    <property type="match status" value="1"/>
</dbReference>
<feature type="compositionally biased region" description="Basic and acidic residues" evidence="19">
    <location>
        <begin position="866"/>
        <end position="876"/>
    </location>
</feature>
<dbReference type="FunFam" id="1.10.287.10:FF:000006">
    <property type="entry name" value="Bifunctional glutamate/proline--tRNA ligase"/>
    <property type="match status" value="1"/>
</dbReference>
<dbReference type="InterPro" id="IPR011035">
    <property type="entry name" value="Ribosomal_bL25/Gln-tRNA_synth"/>
</dbReference>